<dbReference type="GO" id="GO:0008762">
    <property type="term" value="F:UDP-N-acetylmuramate dehydrogenase activity"/>
    <property type="evidence" value="ECO:0007669"/>
    <property type="project" value="UniProtKB-UniRule"/>
</dbReference>
<dbReference type="Pfam" id="PF02873">
    <property type="entry name" value="MurB_C"/>
    <property type="match status" value="1"/>
</dbReference>
<keyword evidence="6 17" id="KW-0963">Cytoplasm</keyword>
<keyword evidence="9 17" id="KW-0274">FAD</keyword>
<dbReference type="SUPFAM" id="SSF56194">
    <property type="entry name" value="Uridine diphospho-N-Acetylenolpyruvylglucosamine reductase, MurB, C-terminal domain"/>
    <property type="match status" value="1"/>
</dbReference>
<keyword evidence="14 17" id="KW-0131">Cell cycle</keyword>
<dbReference type="GO" id="GO:0071555">
    <property type="term" value="P:cell wall organization"/>
    <property type="evidence" value="ECO:0007669"/>
    <property type="project" value="UniProtKB-KW"/>
</dbReference>
<evidence type="ECO:0000256" key="4">
    <source>
        <dbReference type="ARBA" id="ARBA00004752"/>
    </source>
</evidence>
<evidence type="ECO:0000256" key="13">
    <source>
        <dbReference type="ARBA" id="ARBA00023002"/>
    </source>
</evidence>
<feature type="active site" evidence="17">
    <location>
        <position position="348"/>
    </location>
</feature>
<keyword evidence="7 17" id="KW-0132">Cell division</keyword>
<dbReference type="GO" id="GO:0005829">
    <property type="term" value="C:cytosol"/>
    <property type="evidence" value="ECO:0007669"/>
    <property type="project" value="TreeGrafter"/>
</dbReference>
<evidence type="ECO:0000313" key="19">
    <source>
        <dbReference type="EMBL" id="TQL63343.1"/>
    </source>
</evidence>
<feature type="active site" description="Proton donor" evidence="17">
    <location>
        <position position="255"/>
    </location>
</feature>
<evidence type="ECO:0000256" key="7">
    <source>
        <dbReference type="ARBA" id="ARBA00022618"/>
    </source>
</evidence>
<accession>A0A542ZSL5</accession>
<evidence type="ECO:0000256" key="12">
    <source>
        <dbReference type="ARBA" id="ARBA00022984"/>
    </source>
</evidence>
<evidence type="ECO:0000256" key="15">
    <source>
        <dbReference type="ARBA" id="ARBA00023316"/>
    </source>
</evidence>
<dbReference type="EC" id="1.3.1.98" evidence="17"/>
<gene>
    <name evidence="17" type="primary">murB</name>
    <name evidence="19" type="ORF">FB460_1146</name>
</gene>
<comment type="pathway">
    <text evidence="4 17">Cell wall biogenesis; peptidoglycan biosynthesis.</text>
</comment>
<keyword evidence="11 17" id="KW-0133">Cell shape</keyword>
<evidence type="ECO:0000256" key="16">
    <source>
        <dbReference type="ARBA" id="ARBA00048914"/>
    </source>
</evidence>
<evidence type="ECO:0000256" key="11">
    <source>
        <dbReference type="ARBA" id="ARBA00022960"/>
    </source>
</evidence>
<comment type="similarity">
    <text evidence="5 17">Belongs to the MurB family.</text>
</comment>
<dbReference type="PROSITE" id="PS51387">
    <property type="entry name" value="FAD_PCMH"/>
    <property type="match status" value="1"/>
</dbReference>
<dbReference type="SUPFAM" id="SSF56176">
    <property type="entry name" value="FAD-binding/transporter-associated domain-like"/>
    <property type="match status" value="1"/>
</dbReference>
<sequence>MSPLHDSWADAQLEEDAGRTLADMTTLRVGGGAKRVVSVTSSQEFIDEVRAADDEGEPMLVVGGGSNLVVGDGEFPGTVIRVATRGIVPEVSECSGAMVRVAAGENWDDFVAHALEEQWSGLEALSGIPGLVGATPIQNVGAYGAEVGEYVAQVRAYHRPSREVRTLAAADCGFAYRNSVFKREAGDWIVLAVTFQLPLGELSAPIRYAELARRLGVEVGERASAHAVRDAVLELRASKGMVLDEDDHDTWSAGSFFTNPVLTADEAAKLPESAPRFPQGDLVKTSAAWLIDHAGFGKGYGDGPVTLSTKHTLALTNRGGATARDVMALAREIRSGVRSAFGVTLVPEPVFVGCSLEDA</sequence>
<evidence type="ECO:0000313" key="20">
    <source>
        <dbReference type="Proteomes" id="UP000316196"/>
    </source>
</evidence>
<dbReference type="Proteomes" id="UP000316196">
    <property type="component" value="Unassembled WGS sequence"/>
</dbReference>
<evidence type="ECO:0000256" key="14">
    <source>
        <dbReference type="ARBA" id="ARBA00023306"/>
    </source>
</evidence>
<dbReference type="Gene3D" id="3.90.78.10">
    <property type="entry name" value="UDP-N-acetylenolpyruvoylglucosamine reductase, C-terminal domain"/>
    <property type="match status" value="1"/>
</dbReference>
<dbReference type="PANTHER" id="PTHR21071">
    <property type="entry name" value="UDP-N-ACETYLENOLPYRUVOYLGLUCOSAMINE REDUCTASE"/>
    <property type="match status" value="1"/>
</dbReference>
<dbReference type="EMBL" id="VFOR01000001">
    <property type="protein sequence ID" value="TQL63343.1"/>
    <property type="molecule type" value="Genomic_DNA"/>
</dbReference>
<protein>
    <recommendedName>
        <fullName evidence="17">UDP-N-acetylenolpyruvoylglucosamine reductase</fullName>
        <ecNumber evidence="17">1.3.1.98</ecNumber>
    </recommendedName>
    <alternativeName>
        <fullName evidence="17">UDP-N-acetylmuramate dehydrogenase</fullName>
    </alternativeName>
</protein>
<dbReference type="InterPro" id="IPR006094">
    <property type="entry name" value="Oxid_FAD_bind_N"/>
</dbReference>
<dbReference type="InterPro" id="IPR036635">
    <property type="entry name" value="MurB_C_sf"/>
</dbReference>
<evidence type="ECO:0000259" key="18">
    <source>
        <dbReference type="PROSITE" id="PS51387"/>
    </source>
</evidence>
<reference evidence="19 20" key="1">
    <citation type="submission" date="2019-06" db="EMBL/GenBank/DDBJ databases">
        <title>Sequencing the genomes of 1000 actinobacteria strains.</title>
        <authorList>
            <person name="Klenk H.-P."/>
        </authorList>
    </citation>
    <scope>NUCLEOTIDE SEQUENCE [LARGE SCALE GENOMIC DNA]</scope>
    <source>
        <strain evidence="19 20">DSM 8251</strain>
    </source>
</reference>
<comment type="cofactor">
    <cofactor evidence="1 17">
        <name>FAD</name>
        <dbReference type="ChEBI" id="CHEBI:57692"/>
    </cofactor>
</comment>
<keyword evidence="13 17" id="KW-0560">Oxidoreductase</keyword>
<dbReference type="GO" id="GO:0051301">
    <property type="term" value="P:cell division"/>
    <property type="evidence" value="ECO:0007669"/>
    <property type="project" value="UniProtKB-KW"/>
</dbReference>
<dbReference type="Pfam" id="PF01565">
    <property type="entry name" value="FAD_binding_4"/>
    <property type="match status" value="1"/>
</dbReference>
<evidence type="ECO:0000256" key="17">
    <source>
        <dbReference type="HAMAP-Rule" id="MF_00037"/>
    </source>
</evidence>
<keyword evidence="20" id="KW-1185">Reference proteome</keyword>
<dbReference type="RefSeq" id="WP_142093075.1">
    <property type="nucleotide sequence ID" value="NZ_BAAAMD010000002.1"/>
</dbReference>
<proteinExistence type="inferred from homology"/>
<dbReference type="NCBIfam" id="TIGR00179">
    <property type="entry name" value="murB"/>
    <property type="match status" value="1"/>
</dbReference>
<dbReference type="AlphaFoldDB" id="A0A542ZSL5"/>
<keyword evidence="10 17" id="KW-0521">NADP</keyword>
<dbReference type="HAMAP" id="MF_00037">
    <property type="entry name" value="MurB"/>
    <property type="match status" value="1"/>
</dbReference>
<feature type="active site" evidence="17">
    <location>
        <position position="177"/>
    </location>
</feature>
<dbReference type="InterPro" id="IPR036318">
    <property type="entry name" value="FAD-bd_PCMH-like_sf"/>
</dbReference>
<dbReference type="GO" id="GO:0071949">
    <property type="term" value="F:FAD binding"/>
    <property type="evidence" value="ECO:0007669"/>
    <property type="project" value="InterPro"/>
</dbReference>
<comment type="subcellular location">
    <subcellularLocation>
        <location evidence="3 17">Cytoplasm</location>
    </subcellularLocation>
</comment>
<dbReference type="InterPro" id="IPR003170">
    <property type="entry name" value="MurB"/>
</dbReference>
<evidence type="ECO:0000256" key="6">
    <source>
        <dbReference type="ARBA" id="ARBA00022490"/>
    </source>
</evidence>
<keyword evidence="15 17" id="KW-0961">Cell wall biogenesis/degradation</keyword>
<comment type="caution">
    <text evidence="19">The sequence shown here is derived from an EMBL/GenBank/DDBJ whole genome shotgun (WGS) entry which is preliminary data.</text>
</comment>
<evidence type="ECO:0000256" key="8">
    <source>
        <dbReference type="ARBA" id="ARBA00022630"/>
    </source>
</evidence>
<dbReference type="InterPro" id="IPR016167">
    <property type="entry name" value="FAD-bd_PCMH_sub1"/>
</dbReference>
<evidence type="ECO:0000256" key="5">
    <source>
        <dbReference type="ARBA" id="ARBA00010485"/>
    </source>
</evidence>
<dbReference type="GO" id="GO:0008360">
    <property type="term" value="P:regulation of cell shape"/>
    <property type="evidence" value="ECO:0007669"/>
    <property type="project" value="UniProtKB-KW"/>
</dbReference>
<name>A0A542ZSL5_9ACTN</name>
<comment type="function">
    <text evidence="2 17">Cell wall formation.</text>
</comment>
<dbReference type="PANTHER" id="PTHR21071:SF4">
    <property type="entry name" value="UDP-N-ACETYLENOLPYRUVOYLGLUCOSAMINE REDUCTASE"/>
    <property type="match status" value="1"/>
</dbReference>
<organism evidence="19 20">
    <name type="scientific">Propioniferax innocua</name>
    <dbReference type="NCBI Taxonomy" id="1753"/>
    <lineage>
        <taxon>Bacteria</taxon>
        <taxon>Bacillati</taxon>
        <taxon>Actinomycetota</taxon>
        <taxon>Actinomycetes</taxon>
        <taxon>Propionibacteriales</taxon>
        <taxon>Propionibacteriaceae</taxon>
        <taxon>Propioniferax</taxon>
    </lineage>
</organism>
<dbReference type="Gene3D" id="3.30.43.10">
    <property type="entry name" value="Uridine Diphospho-n-acetylenolpyruvylglucosamine Reductase, domain 2"/>
    <property type="match status" value="1"/>
</dbReference>
<dbReference type="GO" id="GO:0009252">
    <property type="term" value="P:peptidoglycan biosynthetic process"/>
    <property type="evidence" value="ECO:0007669"/>
    <property type="project" value="UniProtKB-UniRule"/>
</dbReference>
<evidence type="ECO:0000256" key="3">
    <source>
        <dbReference type="ARBA" id="ARBA00004496"/>
    </source>
</evidence>
<dbReference type="InterPro" id="IPR016166">
    <property type="entry name" value="FAD-bd_PCMH"/>
</dbReference>
<evidence type="ECO:0000256" key="1">
    <source>
        <dbReference type="ARBA" id="ARBA00001974"/>
    </source>
</evidence>
<dbReference type="OrthoDB" id="9804753at2"/>
<evidence type="ECO:0000256" key="2">
    <source>
        <dbReference type="ARBA" id="ARBA00003921"/>
    </source>
</evidence>
<keyword evidence="12 17" id="KW-0573">Peptidoglycan synthesis</keyword>
<dbReference type="Gene3D" id="3.30.465.10">
    <property type="match status" value="1"/>
</dbReference>
<evidence type="ECO:0000256" key="9">
    <source>
        <dbReference type="ARBA" id="ARBA00022827"/>
    </source>
</evidence>
<dbReference type="UniPathway" id="UPA00219"/>
<dbReference type="InterPro" id="IPR016169">
    <property type="entry name" value="FAD-bd_PCMH_sub2"/>
</dbReference>
<dbReference type="NCBIfam" id="NF000755">
    <property type="entry name" value="PRK00046.1"/>
    <property type="match status" value="1"/>
</dbReference>
<feature type="domain" description="FAD-binding PCMH-type" evidence="18">
    <location>
        <begin position="29"/>
        <end position="200"/>
    </location>
</feature>
<keyword evidence="8 17" id="KW-0285">Flavoprotein</keyword>
<dbReference type="InterPro" id="IPR011601">
    <property type="entry name" value="MurB_C"/>
</dbReference>
<comment type="catalytic activity">
    <reaction evidence="16 17">
        <text>UDP-N-acetyl-alpha-D-muramate + NADP(+) = UDP-N-acetyl-3-O-(1-carboxyvinyl)-alpha-D-glucosamine + NADPH + H(+)</text>
        <dbReference type="Rhea" id="RHEA:12248"/>
        <dbReference type="ChEBI" id="CHEBI:15378"/>
        <dbReference type="ChEBI" id="CHEBI:57783"/>
        <dbReference type="ChEBI" id="CHEBI:58349"/>
        <dbReference type="ChEBI" id="CHEBI:68483"/>
        <dbReference type="ChEBI" id="CHEBI:70757"/>
        <dbReference type="EC" id="1.3.1.98"/>
    </reaction>
</comment>
<dbReference type="NCBIfam" id="NF010478">
    <property type="entry name" value="PRK13903.1"/>
    <property type="match status" value="1"/>
</dbReference>
<evidence type="ECO:0000256" key="10">
    <source>
        <dbReference type="ARBA" id="ARBA00022857"/>
    </source>
</evidence>